<protein>
    <recommendedName>
        <fullName evidence="4">UDP-glucose 4-epimerase</fullName>
        <ecNumber evidence="4">5.1.3.2</ecNumber>
    </recommendedName>
</protein>
<dbReference type="AlphaFoldDB" id="A0A0G4HLU3"/>
<dbReference type="Gene3D" id="3.90.25.10">
    <property type="entry name" value="UDP-galactose 4-epimerase, domain 1"/>
    <property type="match status" value="1"/>
</dbReference>
<evidence type="ECO:0000256" key="5">
    <source>
        <dbReference type="ARBA" id="ARBA00023027"/>
    </source>
</evidence>
<dbReference type="EMBL" id="CDMZ01003099">
    <property type="protein sequence ID" value="CEM45098.1"/>
    <property type="molecule type" value="Genomic_DNA"/>
</dbReference>
<proteinExistence type="predicted"/>
<evidence type="ECO:0000256" key="6">
    <source>
        <dbReference type="ARBA" id="ARBA00023235"/>
    </source>
</evidence>
<dbReference type="SUPFAM" id="SSF51735">
    <property type="entry name" value="NAD(P)-binding Rossmann-fold domains"/>
    <property type="match status" value="1"/>
</dbReference>
<dbReference type="EC" id="5.1.3.2" evidence="4"/>
<accession>A0A0G4HLU3</accession>
<dbReference type="VEuPathDB" id="CryptoDB:Cvel_28884"/>
<dbReference type="PANTHER" id="PTHR43725">
    <property type="entry name" value="UDP-GLUCOSE 4-EPIMERASE"/>
    <property type="match status" value="1"/>
</dbReference>
<evidence type="ECO:0000256" key="1">
    <source>
        <dbReference type="ARBA" id="ARBA00000083"/>
    </source>
</evidence>
<comment type="pathway">
    <text evidence="3">Carbohydrate metabolism; galactose metabolism.</text>
</comment>
<evidence type="ECO:0000256" key="2">
    <source>
        <dbReference type="ARBA" id="ARBA00001911"/>
    </source>
</evidence>
<reference evidence="8" key="1">
    <citation type="submission" date="2014-11" db="EMBL/GenBank/DDBJ databases">
        <authorList>
            <person name="Otto D Thomas"/>
            <person name="Naeem Raeece"/>
        </authorList>
    </citation>
    <scope>NUCLEOTIDE SEQUENCE</scope>
</reference>
<evidence type="ECO:0000256" key="7">
    <source>
        <dbReference type="SAM" id="MobiDB-lite"/>
    </source>
</evidence>
<keyword evidence="6" id="KW-0413">Isomerase</keyword>
<organism evidence="8">
    <name type="scientific">Chromera velia CCMP2878</name>
    <dbReference type="NCBI Taxonomy" id="1169474"/>
    <lineage>
        <taxon>Eukaryota</taxon>
        <taxon>Sar</taxon>
        <taxon>Alveolata</taxon>
        <taxon>Colpodellida</taxon>
        <taxon>Chromeraceae</taxon>
        <taxon>Chromera</taxon>
    </lineage>
</organism>
<feature type="region of interest" description="Disordered" evidence="7">
    <location>
        <begin position="59"/>
        <end position="98"/>
    </location>
</feature>
<gene>
    <name evidence="8" type="ORF">Cvel_28884</name>
</gene>
<evidence type="ECO:0000313" key="8">
    <source>
        <dbReference type="EMBL" id="CEM45098.1"/>
    </source>
</evidence>
<evidence type="ECO:0000256" key="4">
    <source>
        <dbReference type="ARBA" id="ARBA00013189"/>
    </source>
</evidence>
<comment type="catalytic activity">
    <reaction evidence="1">
        <text>UDP-alpha-D-glucose = UDP-alpha-D-galactose</text>
        <dbReference type="Rhea" id="RHEA:22168"/>
        <dbReference type="ChEBI" id="CHEBI:58885"/>
        <dbReference type="ChEBI" id="CHEBI:66914"/>
        <dbReference type="EC" id="5.1.3.2"/>
    </reaction>
</comment>
<dbReference type="GO" id="GO:0003978">
    <property type="term" value="F:UDP-glucose 4-epimerase activity"/>
    <property type="evidence" value="ECO:0007669"/>
    <property type="project" value="UniProtKB-EC"/>
</dbReference>
<dbReference type="GO" id="GO:0005829">
    <property type="term" value="C:cytosol"/>
    <property type="evidence" value="ECO:0007669"/>
    <property type="project" value="TreeGrafter"/>
</dbReference>
<evidence type="ECO:0000256" key="3">
    <source>
        <dbReference type="ARBA" id="ARBA00004947"/>
    </source>
</evidence>
<dbReference type="PANTHER" id="PTHR43725:SF47">
    <property type="entry name" value="UDP-GLUCOSE 4-EPIMERASE"/>
    <property type="match status" value="1"/>
</dbReference>
<dbReference type="GO" id="GO:0005996">
    <property type="term" value="P:monosaccharide metabolic process"/>
    <property type="evidence" value="ECO:0007669"/>
    <property type="project" value="TreeGrafter"/>
</dbReference>
<name>A0A0G4HLU3_9ALVE</name>
<sequence>MQEPESCCLVHNLGIGRGYSVLELVTAFKKASGKKVPYIIVRRRPSDLVSVIADPKKANEELKKRPQRRFTMPVPTHGSGKAKTRTDMKGVQSDPFTN</sequence>
<comment type="cofactor">
    <cofactor evidence="2">
        <name>NAD(+)</name>
        <dbReference type="ChEBI" id="CHEBI:57540"/>
    </cofactor>
</comment>
<dbReference type="InterPro" id="IPR036291">
    <property type="entry name" value="NAD(P)-bd_dom_sf"/>
</dbReference>
<keyword evidence="5" id="KW-0520">NAD</keyword>